<proteinExistence type="predicted"/>
<keyword evidence="3" id="KW-1185">Reference proteome</keyword>
<feature type="region of interest" description="Disordered" evidence="1">
    <location>
        <begin position="311"/>
        <end position="340"/>
    </location>
</feature>
<sequence length="340" mass="37268">MAPAAAAPEFFGPGAVFNERVDHLTALDRDSAAYAAELHRQVRAYRTTVNIRRFTVPIYRVGASQPRVRVAIDQQTAQRMQEIMSSVPLPPGARGSAGTDAAAVVYQESTDTMWEFWRLRKEDDGFHAGWGGRVVGVSETPGWFRNLTDPGTGEVMEKWHFGANATHLNLLGGVVTIPEWQSGRIDHALAIAIPEARQGVWSLPAGGTDGKITGGQAIPEGARFRLDPDLDLDRLDLPPMTRMLARAAQRHGMIVNNTAGAVAFYGEDVTRFGSASDPYVPLLGGLRPGQVAEAFPWEHVQTLPLRLTDGARTGDALRASSRRGKTKQTKQRRQTRRRSR</sequence>
<accession>A0ABY5PFV5</accession>
<evidence type="ECO:0000313" key="2">
    <source>
        <dbReference type="EMBL" id="UUY03506.1"/>
    </source>
</evidence>
<evidence type="ECO:0000256" key="1">
    <source>
        <dbReference type="SAM" id="MobiDB-lite"/>
    </source>
</evidence>
<name>A0ABY5PFV5_9ACTN</name>
<dbReference type="RefSeq" id="WP_353864010.1">
    <property type="nucleotide sequence ID" value="NZ_CP088295.1"/>
</dbReference>
<reference evidence="3" key="1">
    <citation type="submission" date="2021-11" db="EMBL/GenBank/DDBJ databases">
        <title>Cultivation dependent microbiological survey of springs from the worlds oldest radium mine currently devoted to the extraction of radon-saturated water.</title>
        <authorList>
            <person name="Kapinusova G."/>
            <person name="Smrhova T."/>
            <person name="Strejcek M."/>
            <person name="Suman J."/>
            <person name="Jani K."/>
            <person name="Pajer P."/>
            <person name="Uhlik O."/>
        </authorList>
    </citation>
    <scope>NUCLEOTIDE SEQUENCE [LARGE SCALE GENOMIC DNA]</scope>
    <source>
        <strain evidence="3">J379</strain>
    </source>
</reference>
<protein>
    <submittedName>
        <fullName evidence="2">Uncharacterized protein</fullName>
    </submittedName>
</protein>
<dbReference type="Proteomes" id="UP001058860">
    <property type="component" value="Chromosome"/>
</dbReference>
<organism evidence="2 3">
    <name type="scientific">Svornostia abyssi</name>
    <dbReference type="NCBI Taxonomy" id="2898438"/>
    <lineage>
        <taxon>Bacteria</taxon>
        <taxon>Bacillati</taxon>
        <taxon>Actinomycetota</taxon>
        <taxon>Thermoleophilia</taxon>
        <taxon>Solirubrobacterales</taxon>
        <taxon>Baekduiaceae</taxon>
        <taxon>Svornostia</taxon>
    </lineage>
</organism>
<gene>
    <name evidence="2" type="ORF">LRS13_23015</name>
</gene>
<evidence type="ECO:0000313" key="3">
    <source>
        <dbReference type="Proteomes" id="UP001058860"/>
    </source>
</evidence>
<feature type="compositionally biased region" description="Basic residues" evidence="1">
    <location>
        <begin position="320"/>
        <end position="340"/>
    </location>
</feature>
<dbReference type="EMBL" id="CP088295">
    <property type="protein sequence ID" value="UUY03506.1"/>
    <property type="molecule type" value="Genomic_DNA"/>
</dbReference>